<keyword evidence="11" id="KW-1185">Reference proteome</keyword>
<evidence type="ECO:0000313" key="11">
    <source>
        <dbReference type="Proteomes" id="UP001420932"/>
    </source>
</evidence>
<dbReference type="InterPro" id="IPR050560">
    <property type="entry name" value="MYB_TF"/>
</dbReference>
<dbReference type="CDD" id="cd00167">
    <property type="entry name" value="SANT"/>
    <property type="match status" value="3"/>
</dbReference>
<dbReference type="PANTHER" id="PTHR45614:SF232">
    <property type="entry name" value="TRANSCRIPTION FACTOR MYB3R-2"/>
    <property type="match status" value="1"/>
</dbReference>
<feature type="domain" description="Myb-like" evidence="8">
    <location>
        <begin position="164"/>
        <end position="214"/>
    </location>
</feature>
<gene>
    <name evidence="10" type="ORF">Syun_012860</name>
</gene>
<dbReference type="AlphaFoldDB" id="A0AAP0K2F5"/>
<keyword evidence="3" id="KW-0805">Transcription regulation</keyword>
<evidence type="ECO:0000256" key="6">
    <source>
        <dbReference type="ARBA" id="ARBA00023242"/>
    </source>
</evidence>
<dbReference type="SUPFAM" id="SSF46689">
    <property type="entry name" value="Homeodomain-like"/>
    <property type="match status" value="2"/>
</dbReference>
<dbReference type="InterPro" id="IPR017930">
    <property type="entry name" value="Myb_dom"/>
</dbReference>
<dbReference type="Pfam" id="PF00249">
    <property type="entry name" value="Myb_DNA-binding"/>
    <property type="match status" value="1"/>
</dbReference>
<dbReference type="Proteomes" id="UP001420932">
    <property type="component" value="Unassembled WGS sequence"/>
</dbReference>
<evidence type="ECO:0000256" key="3">
    <source>
        <dbReference type="ARBA" id="ARBA00023015"/>
    </source>
</evidence>
<dbReference type="GO" id="GO:0000978">
    <property type="term" value="F:RNA polymerase II cis-regulatory region sequence-specific DNA binding"/>
    <property type="evidence" value="ECO:0007669"/>
    <property type="project" value="TreeGrafter"/>
</dbReference>
<feature type="compositionally biased region" description="Polar residues" evidence="7">
    <location>
        <begin position="47"/>
        <end position="61"/>
    </location>
</feature>
<feature type="region of interest" description="Disordered" evidence="7">
    <location>
        <begin position="42"/>
        <end position="67"/>
    </location>
</feature>
<dbReference type="EMBL" id="JBBNAF010000005">
    <property type="protein sequence ID" value="KAK9143460.1"/>
    <property type="molecule type" value="Genomic_DNA"/>
</dbReference>
<evidence type="ECO:0000259" key="9">
    <source>
        <dbReference type="PROSITE" id="PS51294"/>
    </source>
</evidence>
<dbReference type="GO" id="GO:0005634">
    <property type="term" value="C:nucleus"/>
    <property type="evidence" value="ECO:0007669"/>
    <property type="project" value="UniProtKB-SubCell"/>
</dbReference>
<feature type="domain" description="HTH myb-type" evidence="9">
    <location>
        <begin position="60"/>
        <end position="111"/>
    </location>
</feature>
<evidence type="ECO:0000256" key="1">
    <source>
        <dbReference type="ARBA" id="ARBA00004123"/>
    </source>
</evidence>
<comment type="caution">
    <text evidence="10">The sequence shown here is derived from an EMBL/GenBank/DDBJ whole genome shotgun (WGS) entry which is preliminary data.</text>
</comment>
<sequence>MLAVQELVGGFMGEFSEVGVDVDMAKKVSFAVSNSSVSDSSCDTALPRQSSIHGRTTGPTRRSTKGGWTEEEDIILAKVVKTYRGRNWKKIAEHFPGRSDVQCLHRWQKVLNPDLVKGPWTKEEDDRIIELVGKYGSKKWSVIAQSLPGRIGKQCRERWHNHLNPSIKKDAWTKEEELALIRAHQIYGNKWAEIARFLPGRADNSIKNHWNCSVKKKLDSYSASGLAGDLPSIGITDSKADVLNPEVSTLRLGMLGFPGKETGAKDGINTGLGFSVLGNSKGEEIHSYTPPSRIENSRIFKEADNRQRSSIGVRCDEKLAPSNLIHEHPRVDENHGGVPDSLYRSPIHLKVSHGISAEDSQELAGHINCASPNCSPGWNNTATSSMTIPTDLNYSARRNYKPADIVLPQVVDKLHPFPKKPFQFPSSISGSSHVDSRANSECNNLPSGSPINKFGAETSQVCRQGKVSAAHLQSQETISHNLCYHSPQLKGGAALNTKNSQPTLVPGCFSTPPSSASIYANEAKSDPDSILRKAAKSFSTPSIMRKRKRVTSRIIAGANCCNDFSTPDAKDVQDSTYSCPPRCSAHDDLISMDLPEREVAFSFFPKSFRTEDGLHF</sequence>
<dbReference type="PROSITE" id="PS51294">
    <property type="entry name" value="HTH_MYB"/>
    <property type="match status" value="3"/>
</dbReference>
<keyword evidence="2" id="KW-0677">Repeat</keyword>
<organism evidence="10 11">
    <name type="scientific">Stephania yunnanensis</name>
    <dbReference type="NCBI Taxonomy" id="152371"/>
    <lineage>
        <taxon>Eukaryota</taxon>
        <taxon>Viridiplantae</taxon>
        <taxon>Streptophyta</taxon>
        <taxon>Embryophyta</taxon>
        <taxon>Tracheophyta</taxon>
        <taxon>Spermatophyta</taxon>
        <taxon>Magnoliopsida</taxon>
        <taxon>Ranunculales</taxon>
        <taxon>Menispermaceae</taxon>
        <taxon>Menispermoideae</taxon>
        <taxon>Cissampelideae</taxon>
        <taxon>Stephania</taxon>
    </lineage>
</organism>
<dbReference type="InterPro" id="IPR009057">
    <property type="entry name" value="Homeodomain-like_sf"/>
</dbReference>
<evidence type="ECO:0000256" key="2">
    <source>
        <dbReference type="ARBA" id="ARBA00022737"/>
    </source>
</evidence>
<dbReference type="FunFam" id="1.10.10.60:FF:000010">
    <property type="entry name" value="Transcriptional activator Myb isoform A"/>
    <property type="match status" value="1"/>
</dbReference>
<feature type="domain" description="HTH myb-type" evidence="9">
    <location>
        <begin position="168"/>
        <end position="218"/>
    </location>
</feature>
<dbReference type="PROSITE" id="PS50090">
    <property type="entry name" value="MYB_LIKE"/>
    <property type="match status" value="3"/>
</dbReference>
<feature type="domain" description="Myb-like" evidence="8">
    <location>
        <begin position="60"/>
        <end position="111"/>
    </location>
</feature>
<proteinExistence type="predicted"/>
<keyword evidence="5" id="KW-0804">Transcription</keyword>
<dbReference type="Gene3D" id="1.10.10.60">
    <property type="entry name" value="Homeodomain-like"/>
    <property type="match status" value="3"/>
</dbReference>
<reference evidence="10 11" key="1">
    <citation type="submission" date="2024-01" db="EMBL/GenBank/DDBJ databases">
        <title>Genome assemblies of Stephania.</title>
        <authorList>
            <person name="Yang L."/>
        </authorList>
    </citation>
    <scope>NUCLEOTIDE SEQUENCE [LARGE SCALE GENOMIC DNA]</scope>
    <source>
        <strain evidence="10">YNDBR</strain>
        <tissue evidence="10">Leaf</tissue>
    </source>
</reference>
<accession>A0AAP0K2F5</accession>
<comment type="subcellular location">
    <subcellularLocation>
        <location evidence="1">Nucleus</location>
    </subcellularLocation>
</comment>
<dbReference type="InterPro" id="IPR001005">
    <property type="entry name" value="SANT/Myb"/>
</dbReference>
<dbReference type="FunFam" id="1.10.10.60:FF:000324">
    <property type="entry name" value="Transcription factor MYB3R-2"/>
    <property type="match status" value="1"/>
</dbReference>
<evidence type="ECO:0000259" key="8">
    <source>
        <dbReference type="PROSITE" id="PS50090"/>
    </source>
</evidence>
<name>A0AAP0K2F5_9MAGN</name>
<feature type="domain" description="HTH myb-type" evidence="9">
    <location>
        <begin position="112"/>
        <end position="167"/>
    </location>
</feature>
<dbReference type="PANTHER" id="PTHR45614">
    <property type="entry name" value="MYB PROTEIN-RELATED"/>
    <property type="match status" value="1"/>
</dbReference>
<feature type="domain" description="Myb-like" evidence="8">
    <location>
        <begin position="112"/>
        <end position="163"/>
    </location>
</feature>
<keyword evidence="4" id="KW-0238">DNA-binding</keyword>
<evidence type="ECO:0000256" key="4">
    <source>
        <dbReference type="ARBA" id="ARBA00023125"/>
    </source>
</evidence>
<evidence type="ECO:0000256" key="7">
    <source>
        <dbReference type="SAM" id="MobiDB-lite"/>
    </source>
</evidence>
<dbReference type="Pfam" id="PF13921">
    <property type="entry name" value="Myb_DNA-bind_6"/>
    <property type="match status" value="1"/>
</dbReference>
<protein>
    <submittedName>
        <fullName evidence="10">Uncharacterized protein</fullName>
    </submittedName>
</protein>
<dbReference type="FunFam" id="1.10.10.60:FF:000016">
    <property type="entry name" value="Transcriptional activator Myb isoform A"/>
    <property type="match status" value="1"/>
</dbReference>
<evidence type="ECO:0000313" key="10">
    <source>
        <dbReference type="EMBL" id="KAK9143460.1"/>
    </source>
</evidence>
<dbReference type="GO" id="GO:0000981">
    <property type="term" value="F:DNA-binding transcription factor activity, RNA polymerase II-specific"/>
    <property type="evidence" value="ECO:0007669"/>
    <property type="project" value="TreeGrafter"/>
</dbReference>
<keyword evidence="6" id="KW-0539">Nucleus</keyword>
<evidence type="ECO:0000256" key="5">
    <source>
        <dbReference type="ARBA" id="ARBA00023163"/>
    </source>
</evidence>
<dbReference type="SMART" id="SM00717">
    <property type="entry name" value="SANT"/>
    <property type="match status" value="3"/>
</dbReference>